<evidence type="ECO:0000313" key="10">
    <source>
        <dbReference type="EMBL" id="EKC57341.1"/>
    </source>
</evidence>
<organism evidence="10">
    <name type="scientific">human gut metagenome</name>
    <dbReference type="NCBI Taxonomy" id="408170"/>
    <lineage>
        <taxon>unclassified sequences</taxon>
        <taxon>metagenomes</taxon>
        <taxon>organismal metagenomes</taxon>
    </lineage>
</organism>
<sequence>MNYDLKMEEQINNMEGKVKTLLLHACCAPCSSACLERLGNNFKISIFYYNPNITSKSEYDKRLAEVQKFAAQFKIKYPIEVIAGDYEKEKFLEMAKGLENEPERGKRCYLCYKLRLEKTAQYASEHHFDFFATTLTLSPYKNANWLNEIGESLNKEISATYLYSDFKKKNGYKRSIELSKKYNLYRQNYCGCIYSKIGR</sequence>
<keyword evidence="1" id="KW-0004">4Fe-4S</keyword>
<gene>
    <name evidence="10" type="ORF">OBE_10582</name>
</gene>
<comment type="caution">
    <text evidence="10">The sequence shown here is derived from an EMBL/GenBank/DDBJ whole genome shotgun (WGS) entry which is preliminary data.</text>
</comment>
<keyword evidence="6" id="KW-0408">Iron</keyword>
<reference evidence="10" key="1">
    <citation type="journal article" date="2013" name="Environ. Microbiol.">
        <title>Microbiota from the distal guts of lean and obese adolescents exhibit partial functional redundancy besides clear differences in community structure.</title>
        <authorList>
            <person name="Ferrer M."/>
            <person name="Ruiz A."/>
            <person name="Lanza F."/>
            <person name="Haange S.B."/>
            <person name="Oberbach A."/>
            <person name="Till H."/>
            <person name="Bargiela R."/>
            <person name="Campoy C."/>
            <person name="Segura M.T."/>
            <person name="Richter M."/>
            <person name="von Bergen M."/>
            <person name="Seifert J."/>
            <person name="Suarez A."/>
        </authorList>
    </citation>
    <scope>NUCLEOTIDE SEQUENCE</scope>
</reference>
<keyword evidence="3" id="KW-0479">Metal-binding</keyword>
<protein>
    <submittedName>
        <fullName evidence="10">DNA integration/recombination/inversion protein</fullName>
    </submittedName>
</protein>
<evidence type="ECO:0000256" key="9">
    <source>
        <dbReference type="ARBA" id="ARBA00023284"/>
    </source>
</evidence>
<dbReference type="PANTHER" id="PTHR36701:SF1">
    <property type="entry name" value="EPOXYQUEUOSINE REDUCTASE QUEH"/>
    <property type="match status" value="1"/>
</dbReference>
<dbReference type="GO" id="GO:0046872">
    <property type="term" value="F:metal ion binding"/>
    <property type="evidence" value="ECO:0007669"/>
    <property type="project" value="UniProtKB-KW"/>
</dbReference>
<dbReference type="Pfam" id="PF02677">
    <property type="entry name" value="QueH"/>
    <property type="match status" value="1"/>
</dbReference>
<keyword evidence="5" id="KW-0560">Oxidoreductase</keyword>
<evidence type="ECO:0000256" key="4">
    <source>
        <dbReference type="ARBA" id="ARBA00022785"/>
    </source>
</evidence>
<dbReference type="GO" id="GO:0016491">
    <property type="term" value="F:oxidoreductase activity"/>
    <property type="evidence" value="ECO:0007669"/>
    <property type="project" value="UniProtKB-KW"/>
</dbReference>
<keyword evidence="9" id="KW-0676">Redox-active center</keyword>
<name>K1TDR1_9ZZZZ</name>
<dbReference type="AlphaFoldDB" id="K1TDR1"/>
<keyword evidence="2" id="KW-0819">tRNA processing</keyword>
<evidence type="ECO:0000256" key="3">
    <source>
        <dbReference type="ARBA" id="ARBA00022723"/>
    </source>
</evidence>
<keyword evidence="7" id="KW-0411">Iron-sulfur</keyword>
<dbReference type="PANTHER" id="PTHR36701">
    <property type="entry name" value="EPOXYQUEUOSINE REDUCTASE QUEH"/>
    <property type="match status" value="1"/>
</dbReference>
<evidence type="ECO:0000256" key="1">
    <source>
        <dbReference type="ARBA" id="ARBA00022485"/>
    </source>
</evidence>
<proteinExistence type="inferred from homology"/>
<dbReference type="GO" id="GO:0008616">
    <property type="term" value="P:tRNA queuosine(34) biosynthetic process"/>
    <property type="evidence" value="ECO:0007669"/>
    <property type="project" value="UniProtKB-KW"/>
</dbReference>
<dbReference type="InterPro" id="IPR003828">
    <property type="entry name" value="QueH"/>
</dbReference>
<evidence type="ECO:0000256" key="5">
    <source>
        <dbReference type="ARBA" id="ARBA00023002"/>
    </source>
</evidence>
<evidence type="ECO:0000256" key="2">
    <source>
        <dbReference type="ARBA" id="ARBA00022694"/>
    </source>
</evidence>
<keyword evidence="8" id="KW-1015">Disulfide bond</keyword>
<accession>K1TDR1</accession>
<dbReference type="EMBL" id="AJWZ01007284">
    <property type="protein sequence ID" value="EKC57341.1"/>
    <property type="molecule type" value="Genomic_DNA"/>
</dbReference>
<evidence type="ECO:0000256" key="8">
    <source>
        <dbReference type="ARBA" id="ARBA00023157"/>
    </source>
</evidence>
<dbReference type="HAMAP" id="MF_02089">
    <property type="entry name" value="QueH"/>
    <property type="match status" value="1"/>
</dbReference>
<keyword evidence="4" id="KW-0671">Queuosine biosynthesis</keyword>
<dbReference type="GO" id="GO:0051539">
    <property type="term" value="F:4 iron, 4 sulfur cluster binding"/>
    <property type="evidence" value="ECO:0007669"/>
    <property type="project" value="UniProtKB-KW"/>
</dbReference>
<evidence type="ECO:0000256" key="6">
    <source>
        <dbReference type="ARBA" id="ARBA00023004"/>
    </source>
</evidence>
<evidence type="ECO:0000256" key="7">
    <source>
        <dbReference type="ARBA" id="ARBA00023014"/>
    </source>
</evidence>